<organism evidence="2 3">
    <name type="scientific">Stenotrophomonas tumulicola</name>
    <dbReference type="NCBI Taxonomy" id="1685415"/>
    <lineage>
        <taxon>Bacteria</taxon>
        <taxon>Pseudomonadati</taxon>
        <taxon>Pseudomonadota</taxon>
        <taxon>Gammaproteobacteria</taxon>
        <taxon>Lysobacterales</taxon>
        <taxon>Lysobacteraceae</taxon>
        <taxon>Stenotrophomonas</taxon>
    </lineage>
</organism>
<gene>
    <name evidence="2" type="ORF">H4O11_06700</name>
</gene>
<evidence type="ECO:0000313" key="2">
    <source>
        <dbReference type="EMBL" id="MBA8681498.1"/>
    </source>
</evidence>
<feature type="chain" id="PRO_5030657602" evidence="1">
    <location>
        <begin position="24"/>
        <end position="230"/>
    </location>
</feature>
<comment type="caution">
    <text evidence="2">The sequence shown here is derived from an EMBL/GenBank/DDBJ whole genome shotgun (WGS) entry which is preliminary data.</text>
</comment>
<protein>
    <submittedName>
        <fullName evidence="2">Outer membrane beta-barrel protein</fullName>
    </submittedName>
</protein>
<dbReference type="PANTHER" id="PTHR36920:SF1">
    <property type="entry name" value="OUTER MEMBRANE PROTEIN W"/>
    <property type="match status" value="1"/>
</dbReference>
<dbReference type="PANTHER" id="PTHR36920">
    <property type="match status" value="1"/>
</dbReference>
<dbReference type="Proteomes" id="UP000547058">
    <property type="component" value="Unassembled WGS sequence"/>
</dbReference>
<evidence type="ECO:0000256" key="1">
    <source>
        <dbReference type="SAM" id="SignalP"/>
    </source>
</evidence>
<evidence type="ECO:0000313" key="3">
    <source>
        <dbReference type="Proteomes" id="UP000547058"/>
    </source>
</evidence>
<proteinExistence type="predicted"/>
<dbReference type="AlphaFoldDB" id="A0A7W3FKZ5"/>
<dbReference type="Pfam" id="PF03922">
    <property type="entry name" value="OmpW"/>
    <property type="match status" value="1"/>
</dbReference>
<dbReference type="Gene3D" id="2.40.160.20">
    <property type="match status" value="1"/>
</dbReference>
<dbReference type="GO" id="GO:0019867">
    <property type="term" value="C:outer membrane"/>
    <property type="evidence" value="ECO:0007669"/>
    <property type="project" value="InterPro"/>
</dbReference>
<accession>A0A7W3FKZ5</accession>
<reference evidence="2 3" key="1">
    <citation type="submission" date="2020-08" db="EMBL/GenBank/DDBJ databases">
        <title>Stenotrophomonas tumulicola JCM 30961.</title>
        <authorList>
            <person name="Deng Y."/>
        </authorList>
    </citation>
    <scope>NUCLEOTIDE SEQUENCE [LARGE SCALE GENOMIC DNA]</scope>
    <source>
        <strain evidence="2 3">JCM 30961</strain>
    </source>
</reference>
<dbReference type="InterPro" id="IPR011250">
    <property type="entry name" value="OMP/PagP_B-barrel"/>
</dbReference>
<keyword evidence="1" id="KW-0732">Signal</keyword>
<dbReference type="EMBL" id="JACGXS010000002">
    <property type="protein sequence ID" value="MBA8681498.1"/>
    <property type="molecule type" value="Genomic_DNA"/>
</dbReference>
<dbReference type="GO" id="GO:0055085">
    <property type="term" value="P:transmembrane transport"/>
    <property type="evidence" value="ECO:0007669"/>
    <property type="project" value="TreeGrafter"/>
</dbReference>
<name>A0A7W3FKZ5_9GAMM</name>
<dbReference type="RefSeq" id="WP_182338622.1">
    <property type="nucleotide sequence ID" value="NZ_JACGXS010000002.1"/>
</dbReference>
<sequence>MRTINALTLSLLATAAFAPSAFAQEYPATPEGADANSYATDSGTSGDTASGKHFAVVGGVALLQPKNDPVEGVRKFDGGPAPTLSLSYYINDNWAVELWGAADKFNHRVRGVGNERLGTVEQQPIALSGQYHFGQADNVFRPFVGVGYYESNFSNEDLVAPGVTEHIGLETAKGAIGTVGVDMNINSTWFARADARYMHARPEVQVGGQGTGADAKLDPWTVGFGLGARF</sequence>
<feature type="signal peptide" evidence="1">
    <location>
        <begin position="1"/>
        <end position="23"/>
    </location>
</feature>
<dbReference type="SUPFAM" id="SSF56925">
    <property type="entry name" value="OMPA-like"/>
    <property type="match status" value="1"/>
</dbReference>
<keyword evidence="3" id="KW-1185">Reference proteome</keyword>
<dbReference type="InterPro" id="IPR005618">
    <property type="entry name" value="OMPW"/>
</dbReference>